<dbReference type="RefSeq" id="XP_010926289.1">
    <property type="nucleotide sequence ID" value="XM_010927987.3"/>
</dbReference>
<dbReference type="AlphaFoldDB" id="A0A6I9RHM5"/>
<evidence type="ECO:0000313" key="2">
    <source>
        <dbReference type="Proteomes" id="UP000504607"/>
    </source>
</evidence>
<dbReference type="InterPro" id="IPR051105">
    <property type="entry name" value="WWC/KIBRA_Hippo_Reg"/>
</dbReference>
<evidence type="ECO:0000256" key="1">
    <source>
        <dbReference type="SAM" id="MobiDB-lite"/>
    </source>
</evidence>
<protein>
    <submittedName>
        <fullName evidence="3">Uncharacterized protein LOC105048625</fullName>
    </submittedName>
</protein>
<evidence type="ECO:0000313" key="3">
    <source>
        <dbReference type="RefSeq" id="XP_010926289.1"/>
    </source>
</evidence>
<reference evidence="3" key="1">
    <citation type="submission" date="2025-08" db="UniProtKB">
        <authorList>
            <consortium name="RefSeq"/>
        </authorList>
    </citation>
    <scope>IDENTIFICATION</scope>
</reference>
<dbReference type="InParanoid" id="A0A6I9RHM5"/>
<dbReference type="FunCoup" id="A0A6I9RHM5">
    <property type="interactions" value="1443"/>
</dbReference>
<dbReference type="PANTHER" id="PTHR14791">
    <property type="entry name" value="BOMB/KIRA PROTEINS"/>
    <property type="match status" value="1"/>
</dbReference>
<proteinExistence type="predicted"/>
<organism evidence="2 3">
    <name type="scientific">Elaeis guineensis var. tenera</name>
    <name type="common">Oil palm</name>
    <dbReference type="NCBI Taxonomy" id="51953"/>
    <lineage>
        <taxon>Eukaryota</taxon>
        <taxon>Viridiplantae</taxon>
        <taxon>Streptophyta</taxon>
        <taxon>Embryophyta</taxon>
        <taxon>Tracheophyta</taxon>
        <taxon>Spermatophyta</taxon>
        <taxon>Magnoliopsida</taxon>
        <taxon>Liliopsida</taxon>
        <taxon>Arecaceae</taxon>
        <taxon>Arecoideae</taxon>
        <taxon>Cocoseae</taxon>
        <taxon>Elaeidinae</taxon>
        <taxon>Elaeis</taxon>
    </lineage>
</organism>
<keyword evidence="2" id="KW-1185">Reference proteome</keyword>
<sequence>MVSLQAALSPEENLCLNLENQLSKKRKREAGEESDDFFAKEINLLKSKDTKPDLELHLDTPLPLEWRQRCLDGKSGQIHLDSIRTHKRSSKDPRGSAEPLTSCPSLDLELNLTFEPPRSHINGEDRAKQDSCGNWCNPKDNSGSMLKSLSWISLDADQPAEMVATVCMRCHMLVVMCKATLTCPSCKFVHPPNRSSSTLVKPGFKLLLCED</sequence>
<gene>
    <name evidence="3" type="primary">LOC105048625</name>
</gene>
<dbReference type="Proteomes" id="UP000504607">
    <property type="component" value="Chromosome 7"/>
</dbReference>
<accession>A0A6I9RHM5</accession>
<dbReference type="OrthoDB" id="1424894at2759"/>
<name>A0A6I9RHM5_ELAGV</name>
<dbReference type="PANTHER" id="PTHR14791:SF42">
    <property type="entry name" value="F16L1.2 PROTEIN"/>
    <property type="match status" value="1"/>
</dbReference>
<feature type="region of interest" description="Disordered" evidence="1">
    <location>
        <begin position="81"/>
        <end position="101"/>
    </location>
</feature>